<dbReference type="InterPro" id="IPR028081">
    <property type="entry name" value="Leu-bd"/>
</dbReference>
<proteinExistence type="inferred from homology"/>
<dbReference type="AlphaFoldDB" id="A0A174P3Z9"/>
<evidence type="ECO:0000256" key="2">
    <source>
        <dbReference type="ARBA" id="ARBA00022448"/>
    </source>
</evidence>
<dbReference type="CDD" id="cd06349">
    <property type="entry name" value="PBP1_ABC_HAAT-like"/>
    <property type="match status" value="1"/>
</dbReference>
<dbReference type="RefSeq" id="WP_082425395.1">
    <property type="nucleotide sequence ID" value="NZ_CAUFHV010000003.1"/>
</dbReference>
<organism evidence="8 9">
    <name type="scientific">Anaerotruncus colihominis</name>
    <dbReference type="NCBI Taxonomy" id="169435"/>
    <lineage>
        <taxon>Bacteria</taxon>
        <taxon>Bacillati</taxon>
        <taxon>Bacillota</taxon>
        <taxon>Clostridia</taxon>
        <taxon>Eubacteriales</taxon>
        <taxon>Oscillospiraceae</taxon>
        <taxon>Anaerotruncus</taxon>
    </lineage>
</organism>
<evidence type="ECO:0000256" key="5">
    <source>
        <dbReference type="SAM" id="MobiDB-lite"/>
    </source>
</evidence>
<dbReference type="Proteomes" id="UP000095765">
    <property type="component" value="Unassembled WGS sequence"/>
</dbReference>
<reference evidence="8 9" key="1">
    <citation type="submission" date="2015-09" db="EMBL/GenBank/DDBJ databases">
        <authorList>
            <consortium name="Pathogen Informatics"/>
        </authorList>
    </citation>
    <scope>NUCLEOTIDE SEQUENCE [LARGE SCALE GENOMIC DNA]</scope>
    <source>
        <strain evidence="8 9">2789STDY5834939</strain>
    </source>
</reference>
<protein>
    <submittedName>
        <fullName evidence="8">Leucine-, isoleucine-, valine-, threonine-, and alanine-binding protein</fullName>
    </submittedName>
</protein>
<keyword evidence="3 6" id="KW-0732">Signal</keyword>
<dbReference type="PROSITE" id="PS51257">
    <property type="entry name" value="PROKAR_LIPOPROTEIN"/>
    <property type="match status" value="1"/>
</dbReference>
<evidence type="ECO:0000256" key="4">
    <source>
        <dbReference type="ARBA" id="ARBA00022970"/>
    </source>
</evidence>
<evidence type="ECO:0000313" key="9">
    <source>
        <dbReference type="Proteomes" id="UP000095765"/>
    </source>
</evidence>
<dbReference type="InterPro" id="IPR028082">
    <property type="entry name" value="Peripla_BP_I"/>
</dbReference>
<accession>A0A174P3Z9</accession>
<dbReference type="GO" id="GO:0006865">
    <property type="term" value="P:amino acid transport"/>
    <property type="evidence" value="ECO:0007669"/>
    <property type="project" value="UniProtKB-KW"/>
</dbReference>
<dbReference type="PRINTS" id="PR00337">
    <property type="entry name" value="LEUILEVALBP"/>
</dbReference>
<dbReference type="PANTHER" id="PTHR30483:SF6">
    <property type="entry name" value="PERIPLASMIC BINDING PROTEIN OF ABC TRANSPORTER FOR NATURAL AMINO ACIDS"/>
    <property type="match status" value="1"/>
</dbReference>
<sequence>MKRFLSIALAMSMMLAAGSGCGNQAAPASSQGSGGSASAADNTAEAGADTPVRIAVAAPMTGDNAEYGIGFYNAATLMAEKWNAEGGVLGRQIEIVQYDDKNSSEEAASIAQKIVSDGDIAGVIGHFASGVCMVAAPVYQENQIIEISPSSSHPDYSSIGDYIFRNNTVIDVEASASLDIAINDLGKKKIGIIAIQTDWGQNTASVVEELIAGEYGESGATIVAREDVMEGSDDYSPAITKLDAAGADVVICCGMYSLVGPVAKQYKQINPDISIVAFSNAYSQQLIELGGEAVNGVRFPVIFFSGSEDPAIKEYVEAYTAQFGSEPSALTSQAYDSTGMLLEAIKAAGTTDSAAVKDELYKLNYPGVTGDTQFDEIGDVHKAFVKVEIQDGKFVELT</sequence>
<dbReference type="Gene3D" id="3.40.50.2300">
    <property type="match status" value="2"/>
</dbReference>
<dbReference type="EMBL" id="CZBE01000006">
    <property type="protein sequence ID" value="CUP53787.1"/>
    <property type="molecule type" value="Genomic_DNA"/>
</dbReference>
<evidence type="ECO:0000313" key="8">
    <source>
        <dbReference type="EMBL" id="CUP53787.1"/>
    </source>
</evidence>
<dbReference type="InterPro" id="IPR000709">
    <property type="entry name" value="Leu_Ile_Val-bd"/>
</dbReference>
<evidence type="ECO:0000256" key="1">
    <source>
        <dbReference type="ARBA" id="ARBA00010062"/>
    </source>
</evidence>
<keyword evidence="2" id="KW-0813">Transport</keyword>
<keyword evidence="4" id="KW-0029">Amino-acid transport</keyword>
<evidence type="ECO:0000256" key="3">
    <source>
        <dbReference type="ARBA" id="ARBA00022729"/>
    </source>
</evidence>
<feature type="chain" id="PRO_5008029545" evidence="6">
    <location>
        <begin position="26"/>
        <end position="398"/>
    </location>
</feature>
<dbReference type="Pfam" id="PF13458">
    <property type="entry name" value="Peripla_BP_6"/>
    <property type="match status" value="1"/>
</dbReference>
<comment type="similarity">
    <text evidence="1">Belongs to the leucine-binding protein family.</text>
</comment>
<name>A0A174P3Z9_9FIRM</name>
<evidence type="ECO:0000259" key="7">
    <source>
        <dbReference type="Pfam" id="PF13458"/>
    </source>
</evidence>
<dbReference type="InterPro" id="IPR051010">
    <property type="entry name" value="BCAA_transport"/>
</dbReference>
<gene>
    <name evidence="8" type="primary">braC_3</name>
    <name evidence="8" type="ORF">ERS852551_01115</name>
</gene>
<feature type="signal peptide" evidence="6">
    <location>
        <begin position="1"/>
        <end position="25"/>
    </location>
</feature>
<feature type="compositionally biased region" description="Low complexity" evidence="5">
    <location>
        <begin position="25"/>
        <end position="40"/>
    </location>
</feature>
<feature type="region of interest" description="Disordered" evidence="5">
    <location>
        <begin position="25"/>
        <end position="44"/>
    </location>
</feature>
<dbReference type="PANTHER" id="PTHR30483">
    <property type="entry name" value="LEUCINE-SPECIFIC-BINDING PROTEIN"/>
    <property type="match status" value="1"/>
</dbReference>
<dbReference type="SUPFAM" id="SSF53822">
    <property type="entry name" value="Periplasmic binding protein-like I"/>
    <property type="match status" value="1"/>
</dbReference>
<feature type="domain" description="Leucine-binding protein" evidence="7">
    <location>
        <begin position="51"/>
        <end position="376"/>
    </location>
</feature>
<evidence type="ECO:0000256" key="6">
    <source>
        <dbReference type="SAM" id="SignalP"/>
    </source>
</evidence>